<dbReference type="Proteomes" id="UP000616151">
    <property type="component" value="Unassembled WGS sequence"/>
</dbReference>
<dbReference type="EMBL" id="JAENHL010000008">
    <property type="protein sequence ID" value="MBK1870799.1"/>
    <property type="molecule type" value="Genomic_DNA"/>
</dbReference>
<keyword evidence="2" id="KW-1185">Reference proteome</keyword>
<evidence type="ECO:0000313" key="2">
    <source>
        <dbReference type="Proteomes" id="UP000616151"/>
    </source>
</evidence>
<proteinExistence type="predicted"/>
<sequence length="352" mass="38344">MLITRRTILLGLLSTTSLAFLPAPAGAETLAELEEAARKEGEIVSLGCPDDWANWGAQWKGIMAKYGVKHTDTDMSSAEELQKFEAEKANASADFGEIGIEFGPIAAKKGISQPYKPTNWEKIPAWAKDEEGHWMLGYTGTISFIVSKKVANPPKTWSDLASGDYKVAVGDVGKAAQSNALVLAAAIALGGGEDNLQPALDLFAKLAEQKRLLTIGANPGNMEKGEIEVGIVWDFNALNYRNLVGKDKFDVWIPSEGSVISGYTTTINAYSKRPNIAKMTREFIFSEEGQINFARGFARPILIDHITLPPDAAENVLPKEQYAKARPVNSALWMDAAKKLGRAWQDQVLSKM</sequence>
<reference evidence="1" key="1">
    <citation type="submission" date="2021-01" db="EMBL/GenBank/DDBJ databases">
        <authorList>
            <person name="Sun Q."/>
        </authorList>
    </citation>
    <scope>NUCLEOTIDE SEQUENCE</scope>
    <source>
        <strain evidence="1">YIM B02566</strain>
    </source>
</reference>
<name>A0ACC5RDX9_9HYPH</name>
<protein>
    <submittedName>
        <fullName evidence="1">Extracellular solute-binding protein</fullName>
    </submittedName>
</protein>
<comment type="caution">
    <text evidence="1">The sequence shown here is derived from an EMBL/GenBank/DDBJ whole genome shotgun (WGS) entry which is preliminary data.</text>
</comment>
<accession>A0ACC5RDX9</accession>
<gene>
    <name evidence="1" type="ORF">JHL16_30820</name>
</gene>
<evidence type="ECO:0000313" key="1">
    <source>
        <dbReference type="EMBL" id="MBK1870799.1"/>
    </source>
</evidence>
<organism evidence="1 2">
    <name type="scientific">Taklimakanibacter albus</name>
    <dbReference type="NCBI Taxonomy" id="2800327"/>
    <lineage>
        <taxon>Bacteria</taxon>
        <taxon>Pseudomonadati</taxon>
        <taxon>Pseudomonadota</taxon>
        <taxon>Alphaproteobacteria</taxon>
        <taxon>Hyphomicrobiales</taxon>
        <taxon>Aestuariivirgaceae</taxon>
        <taxon>Taklimakanibacter</taxon>
    </lineage>
</organism>